<sequence>MIYCTKCGTGNPNQAIYCIEDGHALHQSMQTGLTKQTSDMVCHNCGSDQVSGAQYCYFCGESFECVIHKVPERVKPKDHNIKMNDFKRPLLLAIPFALLCIVFLYVFSAFSLSLTDNHSYAEPFQHDMEDFEQVQWGVSYRYLLDSYQMMKLEATEGAQQMNWSPTVISALSPVDIMLLGNLGEVYVTFDEVTNQKTSETLTNHTMESKLGLSFYLIITVITIALAGMLYAFRVKVSDEKDWLIQTISFSFIYSIMMWVLSILTDYSMEKGYQTVNEVTNYSYQSWGVMWKSFLISFVVLLSVLSFKKGMKAQSVYAKGVKLASLAAVTIMSLYLILSGLIIGNVQEESFYQVLIGSSLISGLVLIVQLSVYMLNLSFLNTFEMSGGDFNPEHFQYQILQTVDSSLNNRLIQQGFVYLENYLWMMLVITILVILLYSLSFRKFTRKNQTKTILVYSGFISLIFTGLTYASNFSYSIVRAEFNEHYVIGFSLITLLLVSIFLSLITSLVGTKLMKISKKN</sequence>
<keyword evidence="1" id="KW-1133">Transmembrane helix</keyword>
<feature type="transmembrane region" description="Helical" evidence="1">
    <location>
        <begin position="452"/>
        <end position="474"/>
    </location>
</feature>
<feature type="transmembrane region" description="Helical" evidence="1">
    <location>
        <begin position="288"/>
        <end position="306"/>
    </location>
</feature>
<feature type="transmembrane region" description="Helical" evidence="1">
    <location>
        <begin position="350"/>
        <end position="374"/>
    </location>
</feature>
<evidence type="ECO:0000313" key="2">
    <source>
        <dbReference type="EMBL" id="MFD2639924.1"/>
    </source>
</evidence>
<keyword evidence="1" id="KW-0472">Membrane</keyword>
<evidence type="ECO:0000313" key="3">
    <source>
        <dbReference type="Proteomes" id="UP001597452"/>
    </source>
</evidence>
<name>A0ABW5QD54_9BACI</name>
<feature type="transmembrane region" description="Helical" evidence="1">
    <location>
        <begin position="210"/>
        <end position="230"/>
    </location>
</feature>
<protein>
    <submittedName>
        <fullName evidence="2">Zinc ribbon domain-containing protein</fullName>
    </submittedName>
</protein>
<dbReference type="EMBL" id="JBHUMZ010000049">
    <property type="protein sequence ID" value="MFD2639924.1"/>
    <property type="molecule type" value="Genomic_DNA"/>
</dbReference>
<organism evidence="2 3">
    <name type="scientific">Piscibacillus salipiscarius</name>
    <dbReference type="NCBI Taxonomy" id="299480"/>
    <lineage>
        <taxon>Bacteria</taxon>
        <taxon>Bacillati</taxon>
        <taxon>Bacillota</taxon>
        <taxon>Bacilli</taxon>
        <taxon>Bacillales</taxon>
        <taxon>Bacillaceae</taxon>
        <taxon>Piscibacillus</taxon>
    </lineage>
</organism>
<feature type="transmembrane region" description="Helical" evidence="1">
    <location>
        <begin position="421"/>
        <end position="440"/>
    </location>
</feature>
<comment type="caution">
    <text evidence="2">The sequence shown here is derived from an EMBL/GenBank/DDBJ whole genome shotgun (WGS) entry which is preliminary data.</text>
</comment>
<dbReference type="Proteomes" id="UP001597452">
    <property type="component" value="Unassembled WGS sequence"/>
</dbReference>
<feature type="transmembrane region" description="Helical" evidence="1">
    <location>
        <begin position="242"/>
        <end position="263"/>
    </location>
</feature>
<feature type="transmembrane region" description="Helical" evidence="1">
    <location>
        <begin position="486"/>
        <end position="509"/>
    </location>
</feature>
<dbReference type="RefSeq" id="WP_377329976.1">
    <property type="nucleotide sequence ID" value="NZ_JBHUMZ010000049.1"/>
</dbReference>
<feature type="transmembrane region" description="Helical" evidence="1">
    <location>
        <begin position="322"/>
        <end position="343"/>
    </location>
</feature>
<accession>A0ABW5QD54</accession>
<feature type="transmembrane region" description="Helical" evidence="1">
    <location>
        <begin position="167"/>
        <end position="189"/>
    </location>
</feature>
<gene>
    <name evidence="2" type="ORF">ACFSW4_13730</name>
</gene>
<reference evidence="3" key="1">
    <citation type="journal article" date="2019" name="Int. J. Syst. Evol. Microbiol.">
        <title>The Global Catalogue of Microorganisms (GCM) 10K type strain sequencing project: providing services to taxonomists for standard genome sequencing and annotation.</title>
        <authorList>
            <consortium name="The Broad Institute Genomics Platform"/>
            <consortium name="The Broad Institute Genome Sequencing Center for Infectious Disease"/>
            <person name="Wu L."/>
            <person name="Ma J."/>
        </authorList>
    </citation>
    <scope>NUCLEOTIDE SEQUENCE [LARGE SCALE GENOMIC DNA]</scope>
    <source>
        <strain evidence="3">TISTR 1571</strain>
    </source>
</reference>
<feature type="transmembrane region" description="Helical" evidence="1">
    <location>
        <begin position="90"/>
        <end position="110"/>
    </location>
</feature>
<keyword evidence="3" id="KW-1185">Reference proteome</keyword>
<proteinExistence type="predicted"/>
<keyword evidence="1" id="KW-0812">Transmembrane</keyword>
<evidence type="ECO:0000256" key="1">
    <source>
        <dbReference type="SAM" id="Phobius"/>
    </source>
</evidence>